<dbReference type="InterPro" id="IPR036986">
    <property type="entry name" value="S4_RNA-bd_sf"/>
</dbReference>
<evidence type="ECO:0000259" key="7">
    <source>
        <dbReference type="Pfam" id="PF00849"/>
    </source>
</evidence>
<sequence>MREFVITDASMPRLDSALLAQYPQLSPGRLHKYLRENKIKVDGKKLPLSARLPRGSTVRVFLPDLLLDKPDGPLFLSARPELCAVYEDSDVLVADKPAGLPVTDEDGRTADTLINRALLYLYHKGEYAPERGWTPCLCHRLDTGTSGLVLIAKTQQAEALLLHLVKERMIEKKYLCVTFGHPSPAAATLRGYLQKDARQARVRILDTSAPGAKDIVTKYKTLAVSGRLALLEVELVTGRTHQIRAHLASIGCPILGDGKYGNNAANRELKLKYQALCAYSLHFPALPDGSCAALSGKTLYASRPWYYAQVLDGTLK</sequence>
<evidence type="ECO:0000256" key="5">
    <source>
        <dbReference type="ARBA" id="ARBA00033164"/>
    </source>
</evidence>
<accession>A0A0D8J308</accession>
<comment type="similarity">
    <text evidence="2">Belongs to the pseudouridine synthase RluA family.</text>
</comment>
<dbReference type="GO" id="GO:0006396">
    <property type="term" value="P:RNA processing"/>
    <property type="evidence" value="ECO:0007669"/>
    <property type="project" value="UniProtKB-ARBA"/>
</dbReference>
<dbReference type="Pfam" id="PF00849">
    <property type="entry name" value="PseudoU_synth_2"/>
    <property type="match status" value="1"/>
</dbReference>
<dbReference type="Proteomes" id="UP000032483">
    <property type="component" value="Unassembled WGS sequence"/>
</dbReference>
<dbReference type="GeneID" id="42855041"/>
<dbReference type="CDD" id="cd02869">
    <property type="entry name" value="PseudoU_synth_RluA_like"/>
    <property type="match status" value="1"/>
</dbReference>
<dbReference type="PROSITE" id="PS50889">
    <property type="entry name" value="S4"/>
    <property type="match status" value="1"/>
</dbReference>
<dbReference type="EMBL" id="JXXK01000001">
    <property type="protein sequence ID" value="KJF41277.1"/>
    <property type="molecule type" value="Genomic_DNA"/>
</dbReference>
<dbReference type="PANTHER" id="PTHR21600">
    <property type="entry name" value="MITOCHONDRIAL RNA PSEUDOURIDINE SYNTHASE"/>
    <property type="match status" value="1"/>
</dbReference>
<feature type="domain" description="Pseudouridine synthase RsuA/RluA-like" evidence="7">
    <location>
        <begin position="90"/>
        <end position="249"/>
    </location>
</feature>
<evidence type="ECO:0000256" key="6">
    <source>
        <dbReference type="PROSITE-ProRule" id="PRU00182"/>
    </source>
</evidence>
<dbReference type="AlphaFoldDB" id="A0A0D8J308"/>
<evidence type="ECO:0000256" key="3">
    <source>
        <dbReference type="ARBA" id="ARBA00023235"/>
    </source>
</evidence>
<keyword evidence="3" id="KW-0413">Isomerase</keyword>
<keyword evidence="9" id="KW-1185">Reference proteome</keyword>
<dbReference type="PROSITE" id="PS01129">
    <property type="entry name" value="PSI_RLU"/>
    <property type="match status" value="1"/>
</dbReference>
<evidence type="ECO:0000313" key="8">
    <source>
        <dbReference type="EMBL" id="KJF41277.1"/>
    </source>
</evidence>
<dbReference type="RefSeq" id="WP_050004130.1">
    <property type="nucleotide sequence ID" value="NZ_CAUBBA010000003.1"/>
</dbReference>
<dbReference type="GO" id="GO:0003723">
    <property type="term" value="F:RNA binding"/>
    <property type="evidence" value="ECO:0007669"/>
    <property type="project" value="UniProtKB-KW"/>
</dbReference>
<comment type="catalytic activity">
    <reaction evidence="1">
        <text>a uridine in RNA = a pseudouridine in RNA</text>
        <dbReference type="Rhea" id="RHEA:48348"/>
        <dbReference type="Rhea" id="RHEA-COMP:12068"/>
        <dbReference type="Rhea" id="RHEA-COMP:12069"/>
        <dbReference type="ChEBI" id="CHEBI:65314"/>
        <dbReference type="ChEBI" id="CHEBI:65315"/>
    </reaction>
</comment>
<keyword evidence="6" id="KW-0694">RNA-binding</keyword>
<dbReference type="InterPro" id="IPR050188">
    <property type="entry name" value="RluA_PseudoU_synthase"/>
</dbReference>
<dbReference type="GO" id="GO:0009982">
    <property type="term" value="F:pseudouridine synthase activity"/>
    <property type="evidence" value="ECO:0007669"/>
    <property type="project" value="InterPro"/>
</dbReference>
<reference evidence="8" key="1">
    <citation type="submission" date="2015-02" db="EMBL/GenBank/DDBJ databases">
        <title>A novel member of the family Ruminococcaceae isolated from human feces.</title>
        <authorList>
            <person name="Shkoporov A.N."/>
            <person name="Chaplin A.V."/>
            <person name="Motuzova O.V."/>
            <person name="Kafarskaia L.I."/>
            <person name="Khokhlova E.V."/>
            <person name="Efimov B.A."/>
        </authorList>
    </citation>
    <scope>NUCLEOTIDE SEQUENCE [LARGE SCALE GENOMIC DNA]</scope>
    <source>
        <strain evidence="8">585-1</strain>
    </source>
</reference>
<dbReference type="GO" id="GO:0140098">
    <property type="term" value="F:catalytic activity, acting on RNA"/>
    <property type="evidence" value="ECO:0007669"/>
    <property type="project" value="UniProtKB-ARBA"/>
</dbReference>
<evidence type="ECO:0000313" key="9">
    <source>
        <dbReference type="Proteomes" id="UP000032483"/>
    </source>
</evidence>
<organism evidence="8 9">
    <name type="scientific">Ruthenibacterium lactatiformans</name>
    <dbReference type="NCBI Taxonomy" id="1550024"/>
    <lineage>
        <taxon>Bacteria</taxon>
        <taxon>Bacillati</taxon>
        <taxon>Bacillota</taxon>
        <taxon>Clostridia</taxon>
        <taxon>Eubacteriales</taxon>
        <taxon>Oscillospiraceae</taxon>
        <taxon>Ruthenibacterium</taxon>
    </lineage>
</organism>
<gene>
    <name evidence="8" type="ORF">TQ39_00115</name>
</gene>
<proteinExistence type="inferred from homology"/>
<dbReference type="PATRIC" id="fig|1550024.3.peg.23"/>
<protein>
    <recommendedName>
        <fullName evidence="4">RNA pseudouridylate synthase</fullName>
    </recommendedName>
    <alternativeName>
        <fullName evidence="5">RNA-uridine isomerase</fullName>
    </alternativeName>
</protein>
<evidence type="ECO:0000256" key="1">
    <source>
        <dbReference type="ARBA" id="ARBA00000073"/>
    </source>
</evidence>
<dbReference type="GO" id="GO:0001522">
    <property type="term" value="P:pseudouridine synthesis"/>
    <property type="evidence" value="ECO:0007669"/>
    <property type="project" value="InterPro"/>
</dbReference>
<dbReference type="SUPFAM" id="SSF55120">
    <property type="entry name" value="Pseudouridine synthase"/>
    <property type="match status" value="1"/>
</dbReference>
<dbReference type="InterPro" id="IPR020103">
    <property type="entry name" value="PsdUridine_synth_cat_dom_sf"/>
</dbReference>
<dbReference type="InterPro" id="IPR006224">
    <property type="entry name" value="PsdUridine_synth_RluA-like_CS"/>
</dbReference>
<evidence type="ECO:0000256" key="4">
    <source>
        <dbReference type="ARBA" id="ARBA00031870"/>
    </source>
</evidence>
<dbReference type="Gene3D" id="3.30.2350.10">
    <property type="entry name" value="Pseudouridine synthase"/>
    <property type="match status" value="1"/>
</dbReference>
<comment type="caution">
    <text evidence="8">The sequence shown here is derived from an EMBL/GenBank/DDBJ whole genome shotgun (WGS) entry which is preliminary data.</text>
</comment>
<dbReference type="Gene3D" id="3.10.290.10">
    <property type="entry name" value="RNA-binding S4 domain"/>
    <property type="match status" value="1"/>
</dbReference>
<dbReference type="InterPro" id="IPR006145">
    <property type="entry name" value="PsdUridine_synth_RsuA/RluA"/>
</dbReference>
<evidence type="ECO:0000256" key="2">
    <source>
        <dbReference type="ARBA" id="ARBA00010876"/>
    </source>
</evidence>
<name>A0A0D8J308_9FIRM</name>